<dbReference type="Gene3D" id="4.10.320.10">
    <property type="entry name" value="E3-binding domain"/>
    <property type="match status" value="1"/>
</dbReference>
<evidence type="ECO:0000256" key="1">
    <source>
        <dbReference type="ARBA" id="ARBA00023125"/>
    </source>
</evidence>
<comment type="caution">
    <text evidence="5">The sequence shown here is derived from an EMBL/GenBank/DDBJ whole genome shotgun (WGS) entry which is preliminary data.</text>
</comment>
<dbReference type="InterPro" id="IPR024412">
    <property type="entry name" value="Lsr2_dim_dom"/>
</dbReference>
<protein>
    <recommendedName>
        <fullName evidence="7">Lsr2 protein</fullName>
    </recommendedName>
</protein>
<evidence type="ECO:0000313" key="6">
    <source>
        <dbReference type="Proteomes" id="UP001501747"/>
    </source>
</evidence>
<accession>A0ABP7T8D9</accession>
<dbReference type="InterPro" id="IPR042261">
    <property type="entry name" value="Lsr2-like_dimerization"/>
</dbReference>
<dbReference type="Proteomes" id="UP001501747">
    <property type="component" value="Unassembled WGS sequence"/>
</dbReference>
<gene>
    <name evidence="5" type="ORF">GCM10022247_53290</name>
</gene>
<dbReference type="InterPro" id="IPR036625">
    <property type="entry name" value="E3-bd_dom_sf"/>
</dbReference>
<dbReference type="EMBL" id="BAABAL010000018">
    <property type="protein sequence ID" value="GAA4022404.1"/>
    <property type="molecule type" value="Genomic_DNA"/>
</dbReference>
<evidence type="ECO:0000256" key="2">
    <source>
        <dbReference type="SAM" id="MobiDB-lite"/>
    </source>
</evidence>
<dbReference type="Gene3D" id="3.30.60.230">
    <property type="entry name" value="Lsr2, dimerization domain"/>
    <property type="match status" value="1"/>
</dbReference>
<evidence type="ECO:0000313" key="5">
    <source>
        <dbReference type="EMBL" id="GAA4022404.1"/>
    </source>
</evidence>
<feature type="domain" description="Lsr2 DNA-binding" evidence="4">
    <location>
        <begin position="119"/>
        <end position="153"/>
    </location>
</feature>
<feature type="domain" description="Lsr2 dimerization" evidence="3">
    <location>
        <begin position="43"/>
        <end position="102"/>
    </location>
</feature>
<dbReference type="Pfam" id="PF11774">
    <property type="entry name" value="Lsr2"/>
    <property type="match status" value="1"/>
</dbReference>
<sequence length="156" mass="16974">MRATQKWDGLCRTPCGLFATVAPNGATKPAKPDLTTPSWGYNMAQLTIVQLIDDLDGTSSEDISRVEFAIDGVAYEIDLNDENSAKLRDTFAQYVDAARRVGGRAKRGTAPGKVGSTRSKDETRAIRDWAKANGHEVSDRGRIPSNVIQAYEASKN</sequence>
<dbReference type="Pfam" id="PF23359">
    <property type="entry name" value="Lsr2_DNA-bd"/>
    <property type="match status" value="1"/>
</dbReference>
<evidence type="ECO:0000259" key="3">
    <source>
        <dbReference type="Pfam" id="PF11774"/>
    </source>
</evidence>
<proteinExistence type="predicted"/>
<reference evidence="6" key="1">
    <citation type="journal article" date="2019" name="Int. J. Syst. Evol. Microbiol.">
        <title>The Global Catalogue of Microorganisms (GCM) 10K type strain sequencing project: providing services to taxonomists for standard genome sequencing and annotation.</title>
        <authorList>
            <consortium name="The Broad Institute Genomics Platform"/>
            <consortium name="The Broad Institute Genome Sequencing Center for Infectious Disease"/>
            <person name="Wu L."/>
            <person name="Ma J."/>
        </authorList>
    </citation>
    <scope>NUCLEOTIDE SEQUENCE [LARGE SCALE GENOMIC DNA]</scope>
    <source>
        <strain evidence="6">JCM 17342</strain>
    </source>
</reference>
<keyword evidence="6" id="KW-1185">Reference proteome</keyword>
<name>A0ABP7T8D9_9PSEU</name>
<dbReference type="InterPro" id="IPR055370">
    <property type="entry name" value="Lsr2_DNA-bd"/>
</dbReference>
<feature type="region of interest" description="Disordered" evidence="2">
    <location>
        <begin position="102"/>
        <end position="121"/>
    </location>
</feature>
<evidence type="ECO:0008006" key="7">
    <source>
        <dbReference type="Google" id="ProtNLM"/>
    </source>
</evidence>
<organism evidence="5 6">
    <name type="scientific">Allokutzneria multivorans</name>
    <dbReference type="NCBI Taxonomy" id="1142134"/>
    <lineage>
        <taxon>Bacteria</taxon>
        <taxon>Bacillati</taxon>
        <taxon>Actinomycetota</taxon>
        <taxon>Actinomycetes</taxon>
        <taxon>Pseudonocardiales</taxon>
        <taxon>Pseudonocardiaceae</taxon>
        <taxon>Allokutzneria</taxon>
    </lineage>
</organism>
<keyword evidence="1" id="KW-0238">DNA-binding</keyword>
<evidence type="ECO:0000259" key="4">
    <source>
        <dbReference type="Pfam" id="PF23359"/>
    </source>
</evidence>